<proteinExistence type="predicted"/>
<evidence type="ECO:0000313" key="2">
    <source>
        <dbReference type="Proteomes" id="UP000294614"/>
    </source>
</evidence>
<accession>A0A4R1KCF1</accession>
<comment type="caution">
    <text evidence="1">The sequence shown here is derived from an EMBL/GenBank/DDBJ whole genome shotgun (WGS) entry which is preliminary data.</text>
</comment>
<sequence>MAANKVDTLLAELEEVAAQLDIRLRYEVTRAKGGLCQVDGKFMFILDRKAAKDYRLLMLARAIKSFDLSNIYLSPKLREYLDEEV</sequence>
<keyword evidence="2" id="KW-1185">Reference proteome</keyword>
<organism evidence="1 2">
    <name type="scientific">Seleniivibrio woodruffii</name>
    <dbReference type="NCBI Taxonomy" id="1078050"/>
    <lineage>
        <taxon>Bacteria</taxon>
        <taxon>Pseudomonadati</taxon>
        <taxon>Deferribacterota</taxon>
        <taxon>Deferribacteres</taxon>
        <taxon>Deferribacterales</taxon>
        <taxon>Geovibrionaceae</taxon>
        <taxon>Seleniivibrio</taxon>
    </lineage>
</organism>
<dbReference type="EMBL" id="SMGG01000003">
    <property type="protein sequence ID" value="TCK62164.1"/>
    <property type="molecule type" value="Genomic_DNA"/>
</dbReference>
<dbReference type="AlphaFoldDB" id="A0A4R1KCF1"/>
<reference evidence="1 2" key="1">
    <citation type="submission" date="2019-03" db="EMBL/GenBank/DDBJ databases">
        <title>Genomic Encyclopedia of Type Strains, Phase IV (KMG-IV): sequencing the most valuable type-strain genomes for metagenomic binning, comparative biology and taxonomic classification.</title>
        <authorList>
            <person name="Goeker M."/>
        </authorList>
    </citation>
    <scope>NUCLEOTIDE SEQUENCE [LARGE SCALE GENOMIC DNA]</scope>
    <source>
        <strain evidence="1 2">DSM 24984</strain>
    </source>
</reference>
<dbReference type="RefSeq" id="WP_132872014.1">
    <property type="nucleotide sequence ID" value="NZ_JAJUHT010000018.1"/>
</dbReference>
<name>A0A4R1KCF1_9BACT</name>
<protein>
    <submittedName>
        <fullName evidence="1">Uncharacterized protein</fullName>
    </submittedName>
</protein>
<dbReference type="Proteomes" id="UP000294614">
    <property type="component" value="Unassembled WGS sequence"/>
</dbReference>
<evidence type="ECO:0000313" key="1">
    <source>
        <dbReference type="EMBL" id="TCK62164.1"/>
    </source>
</evidence>
<gene>
    <name evidence="1" type="ORF">C8D98_0678</name>
</gene>
<dbReference type="OrthoDB" id="9810057at2"/>